<dbReference type="Pfam" id="PF01941">
    <property type="entry name" value="AdoMet_Synthase"/>
    <property type="match status" value="1"/>
</dbReference>
<dbReference type="PANTHER" id="PTHR36697:SF1">
    <property type="entry name" value="S-ADENOSYLMETHIONINE SYNTHASE"/>
    <property type="match status" value="1"/>
</dbReference>
<comment type="similarity">
    <text evidence="4">Belongs to the AdoMet synthase 2 family.</text>
</comment>
<evidence type="ECO:0000256" key="10">
    <source>
        <dbReference type="ARBA" id="ARBA00022842"/>
    </source>
</evidence>
<evidence type="ECO:0000256" key="4">
    <source>
        <dbReference type="ARBA" id="ARBA00009691"/>
    </source>
</evidence>
<dbReference type="NCBIfam" id="NF003364">
    <property type="entry name" value="PRK04439.1-3"/>
    <property type="match status" value="1"/>
</dbReference>
<dbReference type="NCBIfam" id="NF003366">
    <property type="entry name" value="PRK04439.1-5"/>
    <property type="match status" value="1"/>
</dbReference>
<dbReference type="GO" id="GO:0004478">
    <property type="term" value="F:methionine adenosyltransferase activity"/>
    <property type="evidence" value="ECO:0007669"/>
    <property type="project" value="UniProtKB-EC"/>
</dbReference>
<dbReference type="EMBL" id="LNQE01001486">
    <property type="protein sequence ID" value="KUG16648.1"/>
    <property type="molecule type" value="Genomic_DNA"/>
</dbReference>
<dbReference type="UniPathway" id="UPA00315">
    <property type="reaction ID" value="UER00080"/>
</dbReference>
<comment type="catalytic activity">
    <reaction evidence="12">
        <text>L-methionine + ATP + H2O = S-adenosyl-L-methionine + phosphate + diphosphate</text>
        <dbReference type="Rhea" id="RHEA:21080"/>
        <dbReference type="ChEBI" id="CHEBI:15377"/>
        <dbReference type="ChEBI" id="CHEBI:30616"/>
        <dbReference type="ChEBI" id="CHEBI:33019"/>
        <dbReference type="ChEBI" id="CHEBI:43474"/>
        <dbReference type="ChEBI" id="CHEBI:57844"/>
        <dbReference type="ChEBI" id="CHEBI:59789"/>
        <dbReference type="EC" id="2.5.1.6"/>
    </reaction>
</comment>
<keyword evidence="6" id="KW-0554">One-carbon metabolism</keyword>
<dbReference type="Gene3D" id="3.30.300.280">
    <property type="entry name" value="S-adenosylmethionine synthetase, C-terminal domain"/>
    <property type="match status" value="2"/>
</dbReference>
<evidence type="ECO:0000256" key="12">
    <source>
        <dbReference type="ARBA" id="ARBA00048344"/>
    </source>
</evidence>
<sequence length="396" mass="43585">MKRNIKVERLNQRPLEQQEIELVERKGIGHPDSVADGLAESISRALCQEYLDRFGAVLHHNTDKTQIVAGRSKPAFGGGEVICPLYILLTGRATRVFKEEEIPVDTIAIKAARKLLVESLSNLDVNNHVILDAKIGMGSSDLRDVFGRKVPSANDTSFGVGYAPLSQTENIVYNTERELMNLKKSIPAIGEDIKVMGMRQGDEINLTIACALVDRYVANMKEYADTKREIVEHVIDFAKQFTSRRVFAQMNVADNIEEGSVYITVTGTSAEMGDDGAVGRGNRANGLITPNRPMSLEATCGKNPINHVGKIYNLLSIEAAKQIAAEVQGIEEVYIKILSQIGKPIDEPHIASVQIVPKEGVDIKSLQDGATEILDEWLGSIPKLQQMLFRGELSTY</sequence>
<accession>A0A0W8F6Y1</accession>
<dbReference type="PANTHER" id="PTHR36697">
    <property type="entry name" value="S-ADENOSYLMETHIONINE SYNTHASE"/>
    <property type="match status" value="1"/>
</dbReference>
<keyword evidence="10" id="KW-0460">Magnesium</keyword>
<reference evidence="13" key="1">
    <citation type="journal article" date="2015" name="Proc. Natl. Acad. Sci. U.S.A.">
        <title>Networks of energetic and metabolic interactions define dynamics in microbial communities.</title>
        <authorList>
            <person name="Embree M."/>
            <person name="Liu J.K."/>
            <person name="Al-Bassam M.M."/>
            <person name="Zengler K."/>
        </authorList>
    </citation>
    <scope>NUCLEOTIDE SEQUENCE</scope>
</reference>
<comment type="pathway">
    <text evidence="3">Amino-acid biosynthesis; S-adenosyl-L-methionine biosynthesis; S-adenosyl-L-methionine from L-methionine: step 1/1.</text>
</comment>
<dbReference type="InterPro" id="IPR027790">
    <property type="entry name" value="AdoMet_synthase_2_family"/>
</dbReference>
<dbReference type="GO" id="GO:0006730">
    <property type="term" value="P:one-carbon metabolic process"/>
    <property type="evidence" value="ECO:0007669"/>
    <property type="project" value="UniProtKB-KW"/>
</dbReference>
<proteinExistence type="inferred from homology"/>
<evidence type="ECO:0000256" key="11">
    <source>
        <dbReference type="ARBA" id="ARBA00032151"/>
    </source>
</evidence>
<evidence type="ECO:0000256" key="9">
    <source>
        <dbReference type="ARBA" id="ARBA00022840"/>
    </source>
</evidence>
<dbReference type="GO" id="GO:0005524">
    <property type="term" value="F:ATP binding"/>
    <property type="evidence" value="ECO:0007669"/>
    <property type="project" value="UniProtKB-KW"/>
</dbReference>
<evidence type="ECO:0000256" key="1">
    <source>
        <dbReference type="ARBA" id="ARBA00001946"/>
    </source>
</evidence>
<keyword evidence="8" id="KW-0547">Nucleotide-binding</keyword>
<evidence type="ECO:0000256" key="3">
    <source>
        <dbReference type="ARBA" id="ARBA00005224"/>
    </source>
</evidence>
<protein>
    <recommendedName>
        <fullName evidence="5">methionine adenosyltransferase</fullName>
        <ecNumber evidence="5">2.5.1.6</ecNumber>
    </recommendedName>
    <alternativeName>
        <fullName evidence="11">Methionine adenosyltransferase</fullName>
    </alternativeName>
</protein>
<evidence type="ECO:0000256" key="8">
    <source>
        <dbReference type="ARBA" id="ARBA00022741"/>
    </source>
</evidence>
<gene>
    <name evidence="13" type="ORF">ASZ90_013677</name>
</gene>
<comment type="function">
    <text evidence="2">Catalyzes the formation of S-adenosylmethionine from methionine and ATP.</text>
</comment>
<evidence type="ECO:0000256" key="7">
    <source>
        <dbReference type="ARBA" id="ARBA00022679"/>
    </source>
</evidence>
<evidence type="ECO:0000256" key="6">
    <source>
        <dbReference type="ARBA" id="ARBA00022563"/>
    </source>
</evidence>
<name>A0A0W8F6Y1_9ZZZZ</name>
<evidence type="ECO:0000313" key="13">
    <source>
        <dbReference type="EMBL" id="KUG16648.1"/>
    </source>
</evidence>
<dbReference type="InterPro" id="IPR002795">
    <property type="entry name" value="S-AdoMet_synthetase_arc"/>
</dbReference>
<comment type="cofactor">
    <cofactor evidence="1">
        <name>Mg(2+)</name>
        <dbReference type="ChEBI" id="CHEBI:18420"/>
    </cofactor>
</comment>
<dbReference type="InterPro" id="IPR042544">
    <property type="entry name" value="AdoMet_synthase_3"/>
</dbReference>
<evidence type="ECO:0000256" key="2">
    <source>
        <dbReference type="ARBA" id="ARBA00003775"/>
    </source>
</evidence>
<comment type="caution">
    <text evidence="13">The sequence shown here is derived from an EMBL/GenBank/DDBJ whole genome shotgun (WGS) entry which is preliminary data.</text>
</comment>
<keyword evidence="7 13" id="KW-0808">Transferase</keyword>
<evidence type="ECO:0000256" key="5">
    <source>
        <dbReference type="ARBA" id="ARBA00012828"/>
    </source>
</evidence>
<dbReference type="GO" id="GO:0006556">
    <property type="term" value="P:S-adenosylmethionine biosynthetic process"/>
    <property type="evidence" value="ECO:0007669"/>
    <property type="project" value="UniProtKB-UniPathway"/>
</dbReference>
<dbReference type="HAMAP" id="MF_00136">
    <property type="entry name" value="S_AdoMet_synth2"/>
    <property type="match status" value="1"/>
</dbReference>
<dbReference type="AlphaFoldDB" id="A0A0W8F6Y1"/>
<dbReference type="EC" id="2.5.1.6" evidence="5"/>
<organism evidence="13">
    <name type="scientific">hydrocarbon metagenome</name>
    <dbReference type="NCBI Taxonomy" id="938273"/>
    <lineage>
        <taxon>unclassified sequences</taxon>
        <taxon>metagenomes</taxon>
        <taxon>ecological metagenomes</taxon>
    </lineage>
</organism>
<keyword evidence="9" id="KW-0067">ATP-binding</keyword>
<dbReference type="Gene3D" id="3.30.300.10">
    <property type="match status" value="1"/>
</dbReference>